<evidence type="ECO:0000256" key="3">
    <source>
        <dbReference type="PROSITE-ProRule" id="PRU00464"/>
    </source>
</evidence>
<dbReference type="InterPro" id="IPR039384">
    <property type="entry name" value="HINT"/>
</dbReference>
<dbReference type="InterPro" id="IPR036265">
    <property type="entry name" value="HIT-like_sf"/>
</dbReference>
<protein>
    <submittedName>
        <fullName evidence="5">Putative diadenosine polyphosphate hydrolase</fullName>
    </submittedName>
</protein>
<evidence type="ECO:0000256" key="2">
    <source>
        <dbReference type="PIRSR" id="PIRSR601310-3"/>
    </source>
</evidence>
<dbReference type="PROSITE" id="PS51084">
    <property type="entry name" value="HIT_2"/>
    <property type="match status" value="1"/>
</dbReference>
<evidence type="ECO:0000256" key="1">
    <source>
        <dbReference type="PIRSR" id="PIRSR601310-1"/>
    </source>
</evidence>
<dbReference type="PANTHER" id="PTHR46648">
    <property type="entry name" value="HIT FAMILY PROTEIN 1"/>
    <property type="match status" value="1"/>
</dbReference>
<evidence type="ECO:0000313" key="6">
    <source>
        <dbReference type="Proteomes" id="UP000033558"/>
    </source>
</evidence>
<dbReference type="InterPro" id="IPR011146">
    <property type="entry name" value="HIT-like"/>
</dbReference>
<evidence type="ECO:0000313" key="5">
    <source>
        <dbReference type="EMBL" id="KJY62343.1"/>
    </source>
</evidence>
<dbReference type="Gene3D" id="3.30.428.10">
    <property type="entry name" value="HIT-like"/>
    <property type="match status" value="1"/>
</dbReference>
<dbReference type="GO" id="GO:0016787">
    <property type="term" value="F:hydrolase activity"/>
    <property type="evidence" value="ECO:0007669"/>
    <property type="project" value="UniProtKB-KW"/>
</dbReference>
<dbReference type="SUPFAM" id="SSF54197">
    <property type="entry name" value="HIT-like"/>
    <property type="match status" value="1"/>
</dbReference>
<keyword evidence="6" id="KW-1185">Reference proteome</keyword>
<reference evidence="5 6" key="1">
    <citation type="submission" date="2015-01" db="EMBL/GenBank/DDBJ databases">
        <title>Comparative genomics of the lactic acid bacteria isolated from the honey bee gut.</title>
        <authorList>
            <person name="Ellegaard K.M."/>
            <person name="Tamarit D."/>
            <person name="Javelind E."/>
            <person name="Olofsson T."/>
            <person name="Andersson S.G."/>
            <person name="Vasquez A."/>
        </authorList>
    </citation>
    <scope>NUCLEOTIDE SEQUENCE [LARGE SCALE GENOMIC DNA]</scope>
    <source>
        <strain evidence="5 6">Bin4</strain>
    </source>
</reference>
<gene>
    <name evidence="5" type="ORF">JG30_05470</name>
</gene>
<dbReference type="PROSITE" id="PS00892">
    <property type="entry name" value="HIT_1"/>
    <property type="match status" value="1"/>
</dbReference>
<name>A0A0F4LVE1_9LACO</name>
<dbReference type="PATRIC" id="fig|1218492.5.peg.673"/>
<organism evidence="5 6">
    <name type="scientific">Bombilactobacillus mellifer</name>
    <dbReference type="NCBI Taxonomy" id="1218492"/>
    <lineage>
        <taxon>Bacteria</taxon>
        <taxon>Bacillati</taxon>
        <taxon>Bacillota</taxon>
        <taxon>Bacilli</taxon>
        <taxon>Lactobacillales</taxon>
        <taxon>Lactobacillaceae</taxon>
        <taxon>Bombilactobacillus</taxon>
    </lineage>
</organism>
<dbReference type="Proteomes" id="UP000033558">
    <property type="component" value="Unassembled WGS sequence"/>
</dbReference>
<dbReference type="Pfam" id="PF01230">
    <property type="entry name" value="HIT"/>
    <property type="match status" value="1"/>
</dbReference>
<dbReference type="InterPro" id="IPR001310">
    <property type="entry name" value="Histidine_triad_HIT"/>
</dbReference>
<dbReference type="OrthoDB" id="9784774at2"/>
<dbReference type="STRING" id="1218492.JG30_05470"/>
<dbReference type="PANTHER" id="PTHR46648:SF1">
    <property type="entry name" value="ADENOSINE 5'-MONOPHOSPHORAMIDASE HNT1"/>
    <property type="match status" value="1"/>
</dbReference>
<feature type="short sequence motif" description="Histidine triad motif" evidence="2 3">
    <location>
        <begin position="100"/>
        <end position="104"/>
    </location>
</feature>
<evidence type="ECO:0000259" key="4">
    <source>
        <dbReference type="PROSITE" id="PS51084"/>
    </source>
</evidence>
<comment type="caution">
    <text evidence="5">The sequence shown here is derived from an EMBL/GenBank/DDBJ whole genome shotgun (WGS) entry which is preliminary data.</text>
</comment>
<keyword evidence="5" id="KW-0378">Hydrolase</keyword>
<dbReference type="RefSeq" id="WP_046315989.1">
    <property type="nucleotide sequence ID" value="NZ_JAMBJK010000008.1"/>
</dbReference>
<dbReference type="InterPro" id="IPR019808">
    <property type="entry name" value="Histidine_triad_CS"/>
</dbReference>
<dbReference type="CDD" id="cd01277">
    <property type="entry name" value="HINT_subgroup"/>
    <property type="match status" value="1"/>
</dbReference>
<dbReference type="FunFam" id="3.30.428.10:FF:000014">
    <property type="entry name" value="Putative histidine triad (HIT) protein"/>
    <property type="match status" value="1"/>
</dbReference>
<proteinExistence type="predicted"/>
<feature type="domain" description="HIT" evidence="4">
    <location>
        <begin position="7"/>
        <end position="115"/>
    </location>
</feature>
<dbReference type="HOGENOM" id="CLU_056776_3_2_9"/>
<dbReference type="PRINTS" id="PR00332">
    <property type="entry name" value="HISTRIAD"/>
</dbReference>
<dbReference type="EMBL" id="JXJQ01000006">
    <property type="protein sequence ID" value="KJY62343.1"/>
    <property type="molecule type" value="Genomic_DNA"/>
</dbReference>
<feature type="active site" description="Tele-AMP-histidine intermediate" evidence="1">
    <location>
        <position position="102"/>
    </location>
</feature>
<dbReference type="GO" id="GO:0009117">
    <property type="term" value="P:nucleotide metabolic process"/>
    <property type="evidence" value="ECO:0007669"/>
    <property type="project" value="TreeGrafter"/>
</dbReference>
<dbReference type="AlphaFoldDB" id="A0A0F4LVE1"/>
<sequence length="144" mass="16291">MAEQDCVFCKIVNQEIPSYTIYEDEAVKAFLDLSQVTPGHVLLVPKKHVANIFEYDSDLAQTVFARVPKVARAIKAAFPDSTGMNICMNNGKIAYQSVFHSHIHLVPRYNEEDGFSMHWADNTEQYNDEKLTAIAQKIQNNLGE</sequence>
<accession>A0A0F4LVE1</accession>